<feature type="compositionally biased region" description="Polar residues" evidence="1">
    <location>
        <begin position="110"/>
        <end position="122"/>
    </location>
</feature>
<name>A0A2R5FWT2_NOSCO</name>
<evidence type="ECO:0000259" key="2">
    <source>
        <dbReference type="Pfam" id="PF26355"/>
    </source>
</evidence>
<dbReference type="AlphaFoldDB" id="A0A2R5FWT2"/>
<feature type="domain" description="vWA-MoxR associated protein N-terminal HTH" evidence="2">
    <location>
        <begin position="1"/>
        <end position="85"/>
    </location>
</feature>
<reference evidence="3 4" key="1">
    <citation type="submission" date="2017-06" db="EMBL/GenBank/DDBJ databases">
        <title>Genome sequencing of cyanobaciteial culture collection at National Institute for Environmental Studies (NIES).</title>
        <authorList>
            <person name="Hirose Y."/>
            <person name="Shimura Y."/>
            <person name="Fujisawa T."/>
            <person name="Nakamura Y."/>
            <person name="Kawachi M."/>
        </authorList>
    </citation>
    <scope>NUCLEOTIDE SEQUENCE [LARGE SCALE GENOMIC DNA]</scope>
    <source>
        <strain evidence="3 4">NIES-4072</strain>
    </source>
</reference>
<sequence>MNFEQGLEVADEAVFTKAGTRLNHAEIAILQGSWQNKTYEEIAKETSYSVTYLKQTVGPKLWKLLTEALGEKVTKTNFQLALERRWRSTLDMPSVKTRFENQLSEDRQSEQSLENEVQQNQFAIPRTDCQDRSLPTVD</sequence>
<dbReference type="EMBL" id="BDUD01000002">
    <property type="protein sequence ID" value="GBG22745.1"/>
    <property type="molecule type" value="Genomic_DNA"/>
</dbReference>
<comment type="caution">
    <text evidence="3">The sequence shown here is derived from an EMBL/GenBank/DDBJ whole genome shotgun (WGS) entry which is preliminary data.</text>
</comment>
<evidence type="ECO:0000256" key="1">
    <source>
        <dbReference type="SAM" id="MobiDB-lite"/>
    </source>
</evidence>
<gene>
    <name evidence="3" type="ORF">NIES4072_64570</name>
</gene>
<protein>
    <submittedName>
        <fullName evidence="3">WD-40 repeat protein</fullName>
    </submittedName>
</protein>
<keyword evidence="4" id="KW-1185">Reference proteome</keyword>
<organism evidence="3 4">
    <name type="scientific">Nostoc commune NIES-4072</name>
    <dbReference type="NCBI Taxonomy" id="2005467"/>
    <lineage>
        <taxon>Bacteria</taxon>
        <taxon>Bacillati</taxon>
        <taxon>Cyanobacteriota</taxon>
        <taxon>Cyanophyceae</taxon>
        <taxon>Nostocales</taxon>
        <taxon>Nostocaceae</taxon>
        <taxon>Nostoc</taxon>
    </lineage>
</organism>
<evidence type="ECO:0000313" key="3">
    <source>
        <dbReference type="EMBL" id="GBG22745.1"/>
    </source>
</evidence>
<accession>A0A2R5FWT2</accession>
<evidence type="ECO:0000313" key="4">
    <source>
        <dbReference type="Proteomes" id="UP000245124"/>
    </source>
</evidence>
<dbReference type="Proteomes" id="UP000245124">
    <property type="component" value="Unassembled WGS sequence"/>
</dbReference>
<proteinExistence type="predicted"/>
<dbReference type="Pfam" id="PF26355">
    <property type="entry name" value="HTH_VMAP-M9"/>
    <property type="match status" value="1"/>
</dbReference>
<dbReference type="InterPro" id="IPR058651">
    <property type="entry name" value="HTH_VMAP-M9"/>
</dbReference>
<feature type="region of interest" description="Disordered" evidence="1">
    <location>
        <begin position="100"/>
        <end position="138"/>
    </location>
</feature>